<dbReference type="InterPro" id="IPR023772">
    <property type="entry name" value="DNA-bd_HTH_TetR-type_CS"/>
</dbReference>
<dbReference type="STRING" id="1458461.BN1012_Phect545"/>
<evidence type="ECO:0000256" key="1">
    <source>
        <dbReference type="ARBA" id="ARBA00023015"/>
    </source>
</evidence>
<proteinExistence type="predicted"/>
<evidence type="ECO:0000313" key="6">
    <source>
        <dbReference type="EMBL" id="CDO58759.1"/>
    </source>
</evidence>
<feature type="DNA-binding region" description="H-T-H motif" evidence="4">
    <location>
        <begin position="31"/>
        <end position="50"/>
    </location>
</feature>
<dbReference type="KEGG" id="pect:BN1012_Phect545"/>
<dbReference type="EMBL" id="HG966617">
    <property type="protein sequence ID" value="CDO58759.1"/>
    <property type="molecule type" value="Genomic_DNA"/>
</dbReference>
<evidence type="ECO:0000256" key="4">
    <source>
        <dbReference type="PROSITE-ProRule" id="PRU00335"/>
    </source>
</evidence>
<dbReference type="PANTHER" id="PTHR30055">
    <property type="entry name" value="HTH-TYPE TRANSCRIPTIONAL REGULATOR RUTR"/>
    <property type="match status" value="1"/>
</dbReference>
<accession>X5MDT9</accession>
<dbReference type="PRINTS" id="PR00455">
    <property type="entry name" value="HTHTETR"/>
</dbReference>
<dbReference type="HOGENOM" id="CLU_069356_1_4_5"/>
<dbReference type="InterPro" id="IPR050109">
    <property type="entry name" value="HTH-type_TetR-like_transc_reg"/>
</dbReference>
<dbReference type="Pfam" id="PF00440">
    <property type="entry name" value="TetR_N"/>
    <property type="match status" value="1"/>
</dbReference>
<reference evidence="6 7" key="1">
    <citation type="journal article" date="2014" name="Front. Genet.">
        <title>Genome and metabolic network of "Candidatus Phaeomarinobacter ectocarpi" Ec32, a new candidate genus of Alphaproteobacteria frequently associated with brown algae.</title>
        <authorList>
            <person name="Dittami S.M."/>
            <person name="Barbeyron T."/>
            <person name="Boyen C."/>
            <person name="Cambefort J."/>
            <person name="Collet G."/>
            <person name="Delage L."/>
            <person name="Gobet A."/>
            <person name="Groisillier A."/>
            <person name="Leblanc C."/>
            <person name="Michel G."/>
            <person name="Scornet D."/>
            <person name="Siegel A."/>
            <person name="Tapia J.E."/>
            <person name="Tonon T."/>
        </authorList>
    </citation>
    <scope>NUCLEOTIDE SEQUENCE [LARGE SCALE GENOMIC DNA]</scope>
    <source>
        <strain evidence="6 7">Ec32</strain>
    </source>
</reference>
<protein>
    <submittedName>
        <fullName evidence="6">Transcriptional regulator, TetR family</fullName>
    </submittedName>
</protein>
<organism evidence="6 7">
    <name type="scientific">Candidatus Phaeomarinibacter ectocarpi</name>
    <dbReference type="NCBI Taxonomy" id="1458461"/>
    <lineage>
        <taxon>Bacteria</taxon>
        <taxon>Pseudomonadati</taxon>
        <taxon>Pseudomonadota</taxon>
        <taxon>Alphaproteobacteria</taxon>
        <taxon>Hyphomicrobiales</taxon>
        <taxon>Parvibaculaceae</taxon>
        <taxon>Candidatus Phaeomarinibacter</taxon>
    </lineage>
</organism>
<dbReference type="InterPro" id="IPR036271">
    <property type="entry name" value="Tet_transcr_reg_TetR-rel_C_sf"/>
</dbReference>
<dbReference type="Pfam" id="PF17938">
    <property type="entry name" value="TetR_C_29"/>
    <property type="match status" value="1"/>
</dbReference>
<keyword evidence="2 4" id="KW-0238">DNA-binding</keyword>
<gene>
    <name evidence="6" type="ORF">BN1012_Phect545</name>
</gene>
<keyword evidence="3" id="KW-0804">Transcription</keyword>
<dbReference type="InterPro" id="IPR009057">
    <property type="entry name" value="Homeodomain-like_sf"/>
</dbReference>
<dbReference type="InterPro" id="IPR001647">
    <property type="entry name" value="HTH_TetR"/>
</dbReference>
<dbReference type="RefSeq" id="WP_043949625.1">
    <property type="nucleotide sequence ID" value="NZ_HG966617.1"/>
</dbReference>
<dbReference type="GO" id="GO:0000976">
    <property type="term" value="F:transcription cis-regulatory region binding"/>
    <property type="evidence" value="ECO:0007669"/>
    <property type="project" value="TreeGrafter"/>
</dbReference>
<name>X5MDT9_9HYPH</name>
<dbReference type="AlphaFoldDB" id="X5MDT9"/>
<evidence type="ECO:0000259" key="5">
    <source>
        <dbReference type="PROSITE" id="PS50977"/>
    </source>
</evidence>
<dbReference type="GO" id="GO:0003700">
    <property type="term" value="F:DNA-binding transcription factor activity"/>
    <property type="evidence" value="ECO:0007669"/>
    <property type="project" value="TreeGrafter"/>
</dbReference>
<evidence type="ECO:0000313" key="7">
    <source>
        <dbReference type="Proteomes" id="UP000032160"/>
    </source>
</evidence>
<feature type="domain" description="HTH tetR-type" evidence="5">
    <location>
        <begin position="8"/>
        <end position="68"/>
    </location>
</feature>
<dbReference type="Gene3D" id="1.10.357.10">
    <property type="entry name" value="Tetracycline Repressor, domain 2"/>
    <property type="match status" value="1"/>
</dbReference>
<keyword evidence="1" id="KW-0805">Transcription regulation</keyword>
<dbReference type="Proteomes" id="UP000032160">
    <property type="component" value="Chromosome I"/>
</dbReference>
<keyword evidence="7" id="KW-1185">Reference proteome</keyword>
<dbReference type="InterPro" id="IPR041474">
    <property type="entry name" value="NicS_C"/>
</dbReference>
<dbReference type="OrthoDB" id="2356263at2"/>
<dbReference type="PROSITE" id="PS50977">
    <property type="entry name" value="HTH_TETR_2"/>
    <property type="match status" value="1"/>
</dbReference>
<dbReference type="SUPFAM" id="SSF48498">
    <property type="entry name" value="Tetracyclin repressor-like, C-terminal domain"/>
    <property type="match status" value="1"/>
</dbReference>
<dbReference type="SUPFAM" id="SSF46689">
    <property type="entry name" value="Homeodomain-like"/>
    <property type="match status" value="1"/>
</dbReference>
<sequence length="220" mass="23941">MAESAALQDPKVRIAAAALTLFTERGFDAVSVTEIARHADVAQPSIHYYFKTKRALWEAAMFELAGRLERASAPVRSMVAAIDCLSALKAACSVLIDRAADTPELGRVILAEGQAGGDRLDWLMRNVFSGMYYEFLELVEKCVDEGHIKPYPPYQILMLLHGAAVTNFNVAPMVSAVFGEDPQSEANVAAYRTMYLDVIFAGLALPASKPKKAKSGKARD</sequence>
<evidence type="ECO:0000256" key="3">
    <source>
        <dbReference type="ARBA" id="ARBA00023163"/>
    </source>
</evidence>
<dbReference type="PANTHER" id="PTHR30055:SF234">
    <property type="entry name" value="HTH-TYPE TRANSCRIPTIONAL REGULATOR BETI"/>
    <property type="match status" value="1"/>
</dbReference>
<evidence type="ECO:0000256" key="2">
    <source>
        <dbReference type="ARBA" id="ARBA00023125"/>
    </source>
</evidence>
<dbReference type="PROSITE" id="PS01081">
    <property type="entry name" value="HTH_TETR_1"/>
    <property type="match status" value="1"/>
</dbReference>